<evidence type="ECO:0000313" key="2">
    <source>
        <dbReference type="EMBL" id="SVC63890.1"/>
    </source>
</evidence>
<sequence>MSFKPNKVVLGPGEGTILKAIDHPITFKTTKEDTNGTYSLFEATLIGGGPGQHIHENEEEAFYVLEGELKVKIDDEVITATKGSFVLIPRGTVHTFWRSNSTIPKVLVIISPAGFEDFFFEVIGDEEIDGETMEERAIAVSSKYDLTFTGPPLG</sequence>
<feature type="domain" description="Cupin type-2" evidence="1">
    <location>
        <begin position="47"/>
        <end position="108"/>
    </location>
</feature>
<dbReference type="InterPro" id="IPR053146">
    <property type="entry name" value="QDO-like"/>
</dbReference>
<dbReference type="PANTHER" id="PTHR36440:SF1">
    <property type="entry name" value="PUTATIVE (AFU_ORTHOLOGUE AFUA_8G07350)-RELATED"/>
    <property type="match status" value="1"/>
</dbReference>
<dbReference type="Pfam" id="PF07883">
    <property type="entry name" value="Cupin_2"/>
    <property type="match status" value="1"/>
</dbReference>
<evidence type="ECO:0000259" key="1">
    <source>
        <dbReference type="Pfam" id="PF07883"/>
    </source>
</evidence>
<dbReference type="AlphaFoldDB" id="A0A382NTB5"/>
<organism evidence="2">
    <name type="scientific">marine metagenome</name>
    <dbReference type="NCBI Taxonomy" id="408172"/>
    <lineage>
        <taxon>unclassified sequences</taxon>
        <taxon>metagenomes</taxon>
        <taxon>ecological metagenomes</taxon>
    </lineage>
</organism>
<dbReference type="InterPro" id="IPR014710">
    <property type="entry name" value="RmlC-like_jellyroll"/>
</dbReference>
<protein>
    <recommendedName>
        <fullName evidence="1">Cupin type-2 domain-containing protein</fullName>
    </recommendedName>
</protein>
<dbReference type="PANTHER" id="PTHR36440">
    <property type="entry name" value="PUTATIVE (AFU_ORTHOLOGUE AFUA_8G07350)-RELATED"/>
    <property type="match status" value="1"/>
</dbReference>
<reference evidence="2" key="1">
    <citation type="submission" date="2018-05" db="EMBL/GenBank/DDBJ databases">
        <authorList>
            <person name="Lanie J.A."/>
            <person name="Ng W.-L."/>
            <person name="Kazmierczak K.M."/>
            <person name="Andrzejewski T.M."/>
            <person name="Davidsen T.M."/>
            <person name="Wayne K.J."/>
            <person name="Tettelin H."/>
            <person name="Glass J.I."/>
            <person name="Rusch D."/>
            <person name="Podicherti R."/>
            <person name="Tsui H.-C.T."/>
            <person name="Winkler M.E."/>
        </authorList>
    </citation>
    <scope>NUCLEOTIDE SEQUENCE</scope>
</reference>
<gene>
    <name evidence="2" type="ORF">METZ01_LOCUS316744</name>
</gene>
<name>A0A382NTB5_9ZZZZ</name>
<dbReference type="EMBL" id="UINC01102342">
    <property type="protein sequence ID" value="SVC63890.1"/>
    <property type="molecule type" value="Genomic_DNA"/>
</dbReference>
<dbReference type="SUPFAM" id="SSF51182">
    <property type="entry name" value="RmlC-like cupins"/>
    <property type="match status" value="1"/>
</dbReference>
<dbReference type="Gene3D" id="2.60.120.10">
    <property type="entry name" value="Jelly Rolls"/>
    <property type="match status" value="1"/>
</dbReference>
<proteinExistence type="predicted"/>
<dbReference type="InterPro" id="IPR013096">
    <property type="entry name" value="Cupin_2"/>
</dbReference>
<dbReference type="InterPro" id="IPR011051">
    <property type="entry name" value="RmlC_Cupin_sf"/>
</dbReference>
<accession>A0A382NTB5</accession>